<evidence type="ECO:0000259" key="3">
    <source>
        <dbReference type="Pfam" id="PF08190"/>
    </source>
</evidence>
<reference evidence="6" key="1">
    <citation type="journal article" date="2006" name="Science">
        <title>Ancient noncoding elements conserved in the human genome.</title>
        <authorList>
            <person name="Venkatesh B."/>
            <person name="Kirkness E.F."/>
            <person name="Loh Y.H."/>
            <person name="Halpern A.L."/>
            <person name="Lee A.P."/>
            <person name="Johnson J."/>
            <person name="Dandona N."/>
            <person name="Viswanathan L.D."/>
            <person name="Tay A."/>
            <person name="Venter J.C."/>
            <person name="Strausberg R.L."/>
            <person name="Brenner S."/>
        </authorList>
    </citation>
    <scope>NUCLEOTIDE SEQUENCE [LARGE SCALE GENOMIC DNA]</scope>
</reference>
<dbReference type="CTD" id="120379"/>
<name>A0A4W3I141_CALMI</name>
<evidence type="ECO:0000313" key="6">
    <source>
        <dbReference type="Proteomes" id="UP000314986"/>
    </source>
</evidence>
<feature type="domain" description="PIH1 N-terminal" evidence="3">
    <location>
        <begin position="43"/>
        <end position="163"/>
    </location>
</feature>
<dbReference type="STRING" id="7868.ENSCMIP00000014889"/>
<dbReference type="GeneID" id="103180323"/>
<evidence type="ECO:0000313" key="5">
    <source>
        <dbReference type="Ensembl" id="ENSCMIP00000014889.1"/>
    </source>
</evidence>
<dbReference type="Ensembl" id="ENSCMIT00000015202.1">
    <property type="protein sequence ID" value="ENSCMIP00000014889.1"/>
    <property type="gene ID" value="ENSCMIG00000007307.1"/>
</dbReference>
<dbReference type="AlphaFoldDB" id="A0A4W3I141"/>
<evidence type="ECO:0000256" key="1">
    <source>
        <dbReference type="ARBA" id="ARBA00008511"/>
    </source>
</evidence>
<sequence length="325" mass="36055">METKPSGNAMLQQANQLWDLLDGLSEDSPEVYQKFIQHQLQEGIKQFTPPDPHTCFLTRILEPHEKLLYVNLCKWTRIPVPESDCNPIPLGGGKLEEIVEGTDIYSVTDIAYNPDVLKRGSKDPAEMDQLVLLAIKYIEEQFRVRLSYSYTTLPATLKGSIQKMKERLTGISAATQSGEGIATGSVDSLLKQLTRLSVGNTKCKENPDPIQLLTDISQPKKPGLIEEISSTERDSGGNQLATPEYEMSLIKDESGKPRALQLSVELPRLSSIVECDLSVSEDDLVIDVPGIYKLELNLQVAVNQDSVSAKFSKRTHILSVMMAIK</sequence>
<proteinExistence type="inferred from homology"/>
<dbReference type="GeneTree" id="ENSGT00510000048581"/>
<protein>
    <recommendedName>
        <fullName evidence="2">PIH1 domain-containing protein 2</fullName>
    </recommendedName>
</protein>
<dbReference type="InParanoid" id="A0A4W3I141"/>
<dbReference type="InterPro" id="IPR050734">
    <property type="entry name" value="PIH1/Kintoun_subfamily"/>
</dbReference>
<dbReference type="Pfam" id="PF08190">
    <property type="entry name" value="PIH1"/>
    <property type="match status" value="1"/>
</dbReference>
<keyword evidence="6" id="KW-1185">Reference proteome</keyword>
<reference evidence="5" key="4">
    <citation type="submission" date="2025-08" db="UniProtKB">
        <authorList>
            <consortium name="Ensembl"/>
        </authorList>
    </citation>
    <scope>IDENTIFICATION</scope>
</reference>
<evidence type="ECO:0000259" key="4">
    <source>
        <dbReference type="Pfam" id="PF18201"/>
    </source>
</evidence>
<accession>A0A4W3I141</accession>
<reference evidence="6" key="3">
    <citation type="journal article" date="2014" name="Nature">
        <title>Elephant shark genome provides unique insights into gnathostome evolution.</title>
        <authorList>
            <consortium name="International Elephant Shark Genome Sequencing Consortium"/>
            <person name="Venkatesh B."/>
            <person name="Lee A.P."/>
            <person name="Ravi V."/>
            <person name="Maurya A.K."/>
            <person name="Lian M.M."/>
            <person name="Swann J.B."/>
            <person name="Ohta Y."/>
            <person name="Flajnik M.F."/>
            <person name="Sutoh Y."/>
            <person name="Kasahara M."/>
            <person name="Hoon S."/>
            <person name="Gangu V."/>
            <person name="Roy S.W."/>
            <person name="Irimia M."/>
            <person name="Korzh V."/>
            <person name="Kondrychyn I."/>
            <person name="Lim Z.W."/>
            <person name="Tay B.H."/>
            <person name="Tohari S."/>
            <person name="Kong K.W."/>
            <person name="Ho S."/>
            <person name="Lorente-Galdos B."/>
            <person name="Quilez J."/>
            <person name="Marques-Bonet T."/>
            <person name="Raney B.J."/>
            <person name="Ingham P.W."/>
            <person name="Tay A."/>
            <person name="Hillier L.W."/>
            <person name="Minx P."/>
            <person name="Boehm T."/>
            <person name="Wilson R.K."/>
            <person name="Brenner S."/>
            <person name="Warren W.C."/>
        </authorList>
    </citation>
    <scope>NUCLEOTIDE SEQUENCE [LARGE SCALE GENOMIC DNA]</scope>
</reference>
<dbReference type="GO" id="GO:0000492">
    <property type="term" value="P:box C/D snoRNP assembly"/>
    <property type="evidence" value="ECO:0007669"/>
    <property type="project" value="TreeGrafter"/>
</dbReference>
<dbReference type="GO" id="GO:1990904">
    <property type="term" value="C:ribonucleoprotein complex"/>
    <property type="evidence" value="ECO:0007669"/>
    <property type="project" value="TreeGrafter"/>
</dbReference>
<dbReference type="PANTHER" id="PTHR22997">
    <property type="entry name" value="PIH1 DOMAIN-CONTAINING PROTEIN 1"/>
    <property type="match status" value="1"/>
</dbReference>
<dbReference type="InterPro" id="IPR041442">
    <property type="entry name" value="PIH1D1/2/3_CS-like"/>
</dbReference>
<dbReference type="PANTHER" id="PTHR22997:SF6">
    <property type="entry name" value="PIH1 DOMAIN-CONTAINING PROTEIN 2"/>
    <property type="match status" value="1"/>
</dbReference>
<gene>
    <name evidence="5" type="primary">pih1d2</name>
</gene>
<dbReference type="GO" id="GO:0097255">
    <property type="term" value="C:R2TP complex"/>
    <property type="evidence" value="ECO:0007669"/>
    <property type="project" value="TreeGrafter"/>
</dbReference>
<evidence type="ECO:0000256" key="2">
    <source>
        <dbReference type="ARBA" id="ARBA00040541"/>
    </source>
</evidence>
<feature type="domain" description="PIH1D1/2/3 CS-like" evidence="4">
    <location>
        <begin position="242"/>
        <end position="324"/>
    </location>
</feature>
<dbReference type="Pfam" id="PF18201">
    <property type="entry name" value="PIH1_CS"/>
    <property type="match status" value="1"/>
</dbReference>
<dbReference type="GO" id="GO:0006364">
    <property type="term" value="P:rRNA processing"/>
    <property type="evidence" value="ECO:0007669"/>
    <property type="project" value="TreeGrafter"/>
</dbReference>
<dbReference type="InterPro" id="IPR012981">
    <property type="entry name" value="PIH1_N"/>
</dbReference>
<dbReference type="OMA" id="SCLCTEI"/>
<dbReference type="Proteomes" id="UP000314986">
    <property type="component" value="Unassembled WGS sequence"/>
</dbReference>
<reference evidence="6" key="2">
    <citation type="journal article" date="2007" name="PLoS Biol.">
        <title>Survey sequencing and comparative analysis of the elephant shark (Callorhinchus milii) genome.</title>
        <authorList>
            <person name="Venkatesh B."/>
            <person name="Kirkness E.F."/>
            <person name="Loh Y.H."/>
            <person name="Halpern A.L."/>
            <person name="Lee A.P."/>
            <person name="Johnson J."/>
            <person name="Dandona N."/>
            <person name="Viswanathan L.D."/>
            <person name="Tay A."/>
            <person name="Venter J.C."/>
            <person name="Strausberg R.L."/>
            <person name="Brenner S."/>
        </authorList>
    </citation>
    <scope>NUCLEOTIDE SEQUENCE [LARGE SCALE GENOMIC DNA]</scope>
</reference>
<comment type="similarity">
    <text evidence="1">Belongs to the PIH1 family.</text>
</comment>
<dbReference type="OrthoDB" id="545063at2759"/>
<dbReference type="GO" id="GO:0005737">
    <property type="term" value="C:cytoplasm"/>
    <property type="evidence" value="ECO:0007669"/>
    <property type="project" value="TreeGrafter"/>
</dbReference>
<reference evidence="5" key="5">
    <citation type="submission" date="2025-09" db="UniProtKB">
        <authorList>
            <consortium name="Ensembl"/>
        </authorList>
    </citation>
    <scope>IDENTIFICATION</scope>
</reference>
<organism evidence="5 6">
    <name type="scientific">Callorhinchus milii</name>
    <name type="common">Ghost shark</name>
    <dbReference type="NCBI Taxonomy" id="7868"/>
    <lineage>
        <taxon>Eukaryota</taxon>
        <taxon>Metazoa</taxon>
        <taxon>Chordata</taxon>
        <taxon>Craniata</taxon>
        <taxon>Vertebrata</taxon>
        <taxon>Chondrichthyes</taxon>
        <taxon>Holocephali</taxon>
        <taxon>Chimaeriformes</taxon>
        <taxon>Callorhinchidae</taxon>
        <taxon>Callorhinchus</taxon>
    </lineage>
</organism>